<dbReference type="RefSeq" id="WP_194704328.1">
    <property type="nucleotide sequence ID" value="NZ_JADKNH010000036.1"/>
</dbReference>
<sequence>MQIIKNCKTCEFNFDQICSGGGNLLDYGEKISEELEDTCVCSGWGASLEYYGEMIDKAPWYIKDYYRNSKIKYDEFLDKMEKDYKSIGFEVNLYDAIEHVYEINLLELADILGVTFGVVRHARGKGTASKRVTEFSSKLCIPTEYFDSFLSTDLDNLKECSRKFYSIKKPKIKNGNKRGRSTM</sequence>
<evidence type="ECO:0008006" key="3">
    <source>
        <dbReference type="Google" id="ProtNLM"/>
    </source>
</evidence>
<dbReference type="Proteomes" id="UP000614200">
    <property type="component" value="Unassembled WGS sequence"/>
</dbReference>
<organism evidence="1 2">
    <name type="scientific">Fusibacter ferrireducens</name>
    <dbReference type="NCBI Taxonomy" id="2785058"/>
    <lineage>
        <taxon>Bacteria</taxon>
        <taxon>Bacillati</taxon>
        <taxon>Bacillota</taxon>
        <taxon>Clostridia</taxon>
        <taxon>Eubacteriales</taxon>
        <taxon>Eubacteriales Family XII. Incertae Sedis</taxon>
        <taxon>Fusibacter</taxon>
    </lineage>
</organism>
<gene>
    <name evidence="1" type="ORF">ISU02_23590</name>
</gene>
<dbReference type="EMBL" id="JADKNH010000036">
    <property type="protein sequence ID" value="MBF4696093.1"/>
    <property type="molecule type" value="Genomic_DNA"/>
</dbReference>
<comment type="caution">
    <text evidence="1">The sequence shown here is derived from an EMBL/GenBank/DDBJ whole genome shotgun (WGS) entry which is preliminary data.</text>
</comment>
<accession>A0ABS0A0W4</accession>
<evidence type="ECO:0000313" key="2">
    <source>
        <dbReference type="Proteomes" id="UP000614200"/>
    </source>
</evidence>
<protein>
    <recommendedName>
        <fullName evidence="3">XRE family transcriptional regulator</fullName>
    </recommendedName>
</protein>
<proteinExistence type="predicted"/>
<keyword evidence="2" id="KW-1185">Reference proteome</keyword>
<name>A0ABS0A0W4_9FIRM</name>
<evidence type="ECO:0000313" key="1">
    <source>
        <dbReference type="EMBL" id="MBF4696093.1"/>
    </source>
</evidence>
<reference evidence="1 2" key="1">
    <citation type="submission" date="2020-11" db="EMBL/GenBank/DDBJ databases">
        <title>Fusibacter basophilias sp. nov.</title>
        <authorList>
            <person name="Qiu D."/>
        </authorList>
    </citation>
    <scope>NUCLEOTIDE SEQUENCE [LARGE SCALE GENOMIC DNA]</scope>
    <source>
        <strain evidence="1 2">Q10-2</strain>
    </source>
</reference>